<dbReference type="EMBL" id="LYUD01000114">
    <property type="protein sequence ID" value="OAZ71091.1"/>
    <property type="molecule type" value="Genomic_DNA"/>
</dbReference>
<name>A0A1A0D8E6_ACEPA</name>
<accession>A0A1A0D8E6</accession>
<dbReference type="PATRIC" id="fig|438.15.peg.2393"/>
<sequence length="60" mass="6905">MSERDPLSRHELDCLADLLFDRFAQRLRQSGFRLNEENILIERVDIINTLPVSLRGAGHG</sequence>
<gene>
    <name evidence="1" type="ORF">SRCM100623_02158</name>
</gene>
<evidence type="ECO:0000313" key="1">
    <source>
        <dbReference type="EMBL" id="OAZ71091.1"/>
    </source>
</evidence>
<protein>
    <submittedName>
        <fullName evidence="1">Uncharacterized protein</fullName>
    </submittedName>
</protein>
<comment type="caution">
    <text evidence="1">The sequence shown here is derived from an EMBL/GenBank/DDBJ whole genome shotgun (WGS) entry which is preliminary data.</text>
</comment>
<evidence type="ECO:0000313" key="2">
    <source>
        <dbReference type="Proteomes" id="UP000093796"/>
    </source>
</evidence>
<proteinExistence type="predicted"/>
<organism evidence="1 2">
    <name type="scientific">Acetobacter pasteurianus</name>
    <name type="common">Acetobacter turbidans</name>
    <dbReference type="NCBI Taxonomy" id="438"/>
    <lineage>
        <taxon>Bacteria</taxon>
        <taxon>Pseudomonadati</taxon>
        <taxon>Pseudomonadota</taxon>
        <taxon>Alphaproteobacteria</taxon>
        <taxon>Acetobacterales</taxon>
        <taxon>Acetobacteraceae</taxon>
        <taxon>Acetobacter</taxon>
    </lineage>
</organism>
<reference evidence="1 2" key="1">
    <citation type="submission" date="2016-05" db="EMBL/GenBank/DDBJ databases">
        <title>Genome sequencing of Acetobacter pasteurianus strain SRCM100623.</title>
        <authorList>
            <person name="Song Y.R."/>
        </authorList>
    </citation>
    <scope>NUCLEOTIDE SEQUENCE [LARGE SCALE GENOMIC DNA]</scope>
    <source>
        <strain evidence="1 2">SRCM100623</strain>
    </source>
</reference>
<dbReference type="Proteomes" id="UP000093796">
    <property type="component" value="Unassembled WGS sequence"/>
</dbReference>
<dbReference type="OrthoDB" id="7221816at2"/>
<dbReference type="RefSeq" id="WP_064776284.1">
    <property type="nucleotide sequence ID" value="NZ_LYUD01000114.1"/>
</dbReference>
<dbReference type="AlphaFoldDB" id="A0A1A0D8E6"/>